<gene>
    <name evidence="10" type="ORF">MNBD_UNCLBAC01-977</name>
</gene>
<dbReference type="InterPro" id="IPR045584">
    <property type="entry name" value="Pilin-like"/>
</dbReference>
<dbReference type="EMBL" id="UOGJ01000080">
    <property type="protein sequence ID" value="VAX36076.1"/>
    <property type="molecule type" value="Genomic_DNA"/>
</dbReference>
<accession>A0A3B1CZJ7</accession>
<dbReference type="Gene3D" id="3.55.40.10">
    <property type="entry name" value="minor pseudopilin epsh domain"/>
    <property type="match status" value="1"/>
</dbReference>
<dbReference type="SUPFAM" id="SSF54523">
    <property type="entry name" value="Pili subunits"/>
    <property type="match status" value="1"/>
</dbReference>
<dbReference type="InterPro" id="IPR022346">
    <property type="entry name" value="T2SS_GspH"/>
</dbReference>
<keyword evidence="6 8" id="KW-1133">Transmembrane helix</keyword>
<keyword evidence="2" id="KW-1003">Cell membrane</keyword>
<dbReference type="AlphaFoldDB" id="A0A3B1CZJ7"/>
<sequence length="160" mass="18687">MRNEGFKKKKAFTLIEIILVVIFMGIVAGLSFPNLSQVYFKFKLNQQTDQLAYLMRYAQSRAVIKQKQHRIIFSLDQKIYWLEMESVDGDQVSKEDSFVRVEGRLGKNFRIGQDVDFKGESAQILFYPDGKIDRQAFQMCWKKHCLVVSTKEVSGYVHVF</sequence>
<name>A0A3B1CZJ7_9ZZZZ</name>
<feature type="domain" description="General secretion pathway GspH" evidence="9">
    <location>
        <begin position="48"/>
        <end position="140"/>
    </location>
</feature>
<dbReference type="GO" id="GO:0005886">
    <property type="term" value="C:plasma membrane"/>
    <property type="evidence" value="ECO:0007669"/>
    <property type="project" value="UniProtKB-SubCell"/>
</dbReference>
<evidence type="ECO:0000256" key="2">
    <source>
        <dbReference type="ARBA" id="ARBA00022475"/>
    </source>
</evidence>
<dbReference type="Pfam" id="PF12019">
    <property type="entry name" value="GspH"/>
    <property type="match status" value="1"/>
</dbReference>
<protein>
    <recommendedName>
        <fullName evidence="9">General secretion pathway GspH domain-containing protein</fullName>
    </recommendedName>
</protein>
<evidence type="ECO:0000256" key="7">
    <source>
        <dbReference type="ARBA" id="ARBA00023136"/>
    </source>
</evidence>
<organism evidence="10">
    <name type="scientific">hydrothermal vent metagenome</name>
    <dbReference type="NCBI Taxonomy" id="652676"/>
    <lineage>
        <taxon>unclassified sequences</taxon>
        <taxon>metagenomes</taxon>
        <taxon>ecological metagenomes</taxon>
    </lineage>
</organism>
<evidence type="ECO:0000256" key="5">
    <source>
        <dbReference type="ARBA" id="ARBA00022692"/>
    </source>
</evidence>
<keyword evidence="3" id="KW-0488">Methylation</keyword>
<evidence type="ECO:0000256" key="4">
    <source>
        <dbReference type="ARBA" id="ARBA00022519"/>
    </source>
</evidence>
<dbReference type="GO" id="GO:0015628">
    <property type="term" value="P:protein secretion by the type II secretion system"/>
    <property type="evidence" value="ECO:0007669"/>
    <property type="project" value="InterPro"/>
</dbReference>
<proteinExistence type="predicted"/>
<evidence type="ECO:0000256" key="8">
    <source>
        <dbReference type="SAM" id="Phobius"/>
    </source>
</evidence>
<keyword evidence="7 8" id="KW-0472">Membrane</keyword>
<keyword evidence="4" id="KW-0997">Cell inner membrane</keyword>
<comment type="subcellular location">
    <subcellularLocation>
        <location evidence="1">Cell inner membrane</location>
        <topology evidence="1">Single-pass membrane protein</topology>
    </subcellularLocation>
</comment>
<evidence type="ECO:0000256" key="1">
    <source>
        <dbReference type="ARBA" id="ARBA00004377"/>
    </source>
</evidence>
<dbReference type="GO" id="GO:0015627">
    <property type="term" value="C:type II protein secretion system complex"/>
    <property type="evidence" value="ECO:0007669"/>
    <property type="project" value="InterPro"/>
</dbReference>
<keyword evidence="5 8" id="KW-0812">Transmembrane</keyword>
<feature type="transmembrane region" description="Helical" evidence="8">
    <location>
        <begin position="12"/>
        <end position="32"/>
    </location>
</feature>
<evidence type="ECO:0000313" key="10">
    <source>
        <dbReference type="EMBL" id="VAX36076.1"/>
    </source>
</evidence>
<reference evidence="10" key="1">
    <citation type="submission" date="2018-06" db="EMBL/GenBank/DDBJ databases">
        <authorList>
            <person name="Zhirakovskaya E."/>
        </authorList>
    </citation>
    <scope>NUCLEOTIDE SEQUENCE</scope>
</reference>
<evidence type="ECO:0000256" key="3">
    <source>
        <dbReference type="ARBA" id="ARBA00022481"/>
    </source>
</evidence>
<evidence type="ECO:0000259" key="9">
    <source>
        <dbReference type="Pfam" id="PF12019"/>
    </source>
</evidence>
<evidence type="ECO:0000256" key="6">
    <source>
        <dbReference type="ARBA" id="ARBA00022989"/>
    </source>
</evidence>